<evidence type="ECO:0000313" key="1">
    <source>
        <dbReference type="EMBL" id="MFC2994198.1"/>
    </source>
</evidence>
<reference evidence="4" key="3">
    <citation type="journal article" date="2019" name="Int. J. Syst. Evol. Microbiol.">
        <title>The Global Catalogue of Microorganisms (GCM) 10K type strain sequencing project: providing services to taxonomists for standard genome sequencing and annotation.</title>
        <authorList>
            <consortium name="The Broad Institute Genomics Platform"/>
            <consortium name="The Broad Institute Genome Sequencing Center for Infectious Disease"/>
            <person name="Wu L."/>
            <person name="Ma J."/>
        </authorList>
    </citation>
    <scope>NUCLEOTIDE SEQUENCE [LARGE SCALE GENOMIC DNA]</scope>
    <source>
        <strain evidence="4">KCTC 62575</strain>
    </source>
</reference>
<proteinExistence type="predicted"/>
<gene>
    <name evidence="1" type="ORF">ACFODO_02705</name>
    <name evidence="2" type="ORF">C9E89_001555</name>
</gene>
<dbReference type="RefSeq" id="WP_107006690.1">
    <property type="nucleotide sequence ID" value="NZ_JAVIDQ010000003.1"/>
</dbReference>
<sequence>MKVWGLLFCTIFLSNDAIAKKTMTWDANTRGEACSSAKKILEIRGKQAKNDCQCTQKTNGTWTCAAESKS</sequence>
<reference evidence="1" key="4">
    <citation type="submission" date="2024-09" db="EMBL/GenBank/DDBJ databases">
        <authorList>
            <person name="Sun Q."/>
            <person name="Mori K."/>
        </authorList>
    </citation>
    <scope>NUCLEOTIDE SEQUENCE</scope>
    <source>
        <strain evidence="1">KCTC 62575</strain>
    </source>
</reference>
<dbReference type="EMBL" id="PYIX02000002">
    <property type="protein sequence ID" value="RFC85089.1"/>
    <property type="molecule type" value="Genomic_DNA"/>
</dbReference>
<dbReference type="AlphaFoldDB" id="A0A371YUI5"/>
<dbReference type="EMBL" id="JBHRSF010000005">
    <property type="protein sequence ID" value="MFC2994198.1"/>
    <property type="molecule type" value="Genomic_DNA"/>
</dbReference>
<protein>
    <submittedName>
        <fullName evidence="2">Uncharacterized protein</fullName>
    </submittedName>
</protein>
<name>A0A371YUI5_9GAMM</name>
<dbReference type="Proteomes" id="UP001595455">
    <property type="component" value="Unassembled WGS sequence"/>
</dbReference>
<organism evidence="2 3">
    <name type="scientific">Acinetobacter sichuanensis</name>
    <dbReference type="NCBI Taxonomy" id="2136183"/>
    <lineage>
        <taxon>Bacteria</taxon>
        <taxon>Pseudomonadati</taxon>
        <taxon>Pseudomonadota</taxon>
        <taxon>Gammaproteobacteria</taxon>
        <taxon>Moraxellales</taxon>
        <taxon>Moraxellaceae</taxon>
        <taxon>Acinetobacter</taxon>
    </lineage>
</organism>
<accession>A0A371YUI5</accession>
<dbReference type="Proteomes" id="UP000240957">
    <property type="component" value="Unassembled WGS sequence"/>
</dbReference>
<evidence type="ECO:0000313" key="4">
    <source>
        <dbReference type="Proteomes" id="UP001595455"/>
    </source>
</evidence>
<reference evidence="1" key="1">
    <citation type="journal article" date="2014" name="Int. J. Syst. Evol. Microbiol.">
        <title>Complete genome of a new Firmicutes species belonging to the dominant human colonic microbiota ('Ruminococcus bicirculans') reveals two chromosomes and a selective capacity to utilize plant glucans.</title>
        <authorList>
            <consortium name="NISC Comparative Sequencing Program"/>
            <person name="Wegmann U."/>
            <person name="Louis P."/>
            <person name="Goesmann A."/>
            <person name="Henrissat B."/>
            <person name="Duncan S.H."/>
            <person name="Flint H.J."/>
        </authorList>
    </citation>
    <scope>NUCLEOTIDE SEQUENCE</scope>
    <source>
        <strain evidence="1">KCTC 62575</strain>
    </source>
</reference>
<reference evidence="2 3" key="2">
    <citation type="submission" date="2018-08" db="EMBL/GenBank/DDBJ databases">
        <title>The draft genome of Acinetobacter sichuanensis strain WCHAc060041.</title>
        <authorList>
            <person name="Qin J."/>
            <person name="Feng Y."/>
            <person name="Zong Z."/>
        </authorList>
    </citation>
    <scope>NUCLEOTIDE SEQUENCE [LARGE SCALE GENOMIC DNA]</scope>
    <source>
        <strain evidence="2 3">WCHAc060041</strain>
    </source>
</reference>
<evidence type="ECO:0000313" key="3">
    <source>
        <dbReference type="Proteomes" id="UP000240957"/>
    </source>
</evidence>
<keyword evidence="4" id="KW-1185">Reference proteome</keyword>
<comment type="caution">
    <text evidence="2">The sequence shown here is derived from an EMBL/GenBank/DDBJ whole genome shotgun (WGS) entry which is preliminary data.</text>
</comment>
<evidence type="ECO:0000313" key="2">
    <source>
        <dbReference type="EMBL" id="RFC85089.1"/>
    </source>
</evidence>